<dbReference type="SFLD" id="SFLDG01140">
    <property type="entry name" value="C2.B:_Phosphomannomutase_and_P"/>
    <property type="match status" value="1"/>
</dbReference>
<dbReference type="InterPro" id="IPR023214">
    <property type="entry name" value="HAD_sf"/>
</dbReference>
<dbReference type="RefSeq" id="WP_003001082.1">
    <property type="nucleotide sequence ID" value="NZ_UHFA01000002.1"/>
</dbReference>
<dbReference type="SFLD" id="SFLDG01144">
    <property type="entry name" value="C2.B.4:_PGP_Like"/>
    <property type="match status" value="1"/>
</dbReference>
<dbReference type="AlphaFoldDB" id="A0A380JDF8"/>
<gene>
    <name evidence="1" type="primary">yidA_3</name>
    <name evidence="1" type="ORF">NCTC11391_00762</name>
</gene>
<dbReference type="NCBIfam" id="TIGR01484">
    <property type="entry name" value="HAD-SF-IIB"/>
    <property type="match status" value="1"/>
</dbReference>
<dbReference type="PROSITE" id="PS01229">
    <property type="entry name" value="COF_2"/>
    <property type="match status" value="1"/>
</dbReference>
<dbReference type="OrthoDB" id="9790031at2"/>
<dbReference type="GO" id="GO:0005829">
    <property type="term" value="C:cytosol"/>
    <property type="evidence" value="ECO:0007669"/>
    <property type="project" value="TreeGrafter"/>
</dbReference>
<dbReference type="Gene3D" id="3.30.1240.10">
    <property type="match status" value="1"/>
</dbReference>
<dbReference type="InterPro" id="IPR000150">
    <property type="entry name" value="Cof"/>
</dbReference>
<organism evidence="1 2">
    <name type="scientific">Streptococcus downei MFe28</name>
    <dbReference type="NCBI Taxonomy" id="764290"/>
    <lineage>
        <taxon>Bacteria</taxon>
        <taxon>Bacillati</taxon>
        <taxon>Bacillota</taxon>
        <taxon>Bacilli</taxon>
        <taxon>Lactobacillales</taxon>
        <taxon>Streptococcaceae</taxon>
        <taxon>Streptococcus</taxon>
    </lineage>
</organism>
<dbReference type="CDD" id="cd07516">
    <property type="entry name" value="HAD_Pase"/>
    <property type="match status" value="1"/>
</dbReference>
<dbReference type="Gene3D" id="3.40.50.1000">
    <property type="entry name" value="HAD superfamily/HAD-like"/>
    <property type="match status" value="1"/>
</dbReference>
<keyword evidence="2" id="KW-1185">Reference proteome</keyword>
<keyword evidence="1" id="KW-0378">Hydrolase</keyword>
<dbReference type="SFLD" id="SFLDS00003">
    <property type="entry name" value="Haloacid_Dehalogenase"/>
    <property type="match status" value="1"/>
</dbReference>
<dbReference type="Pfam" id="PF08282">
    <property type="entry name" value="Hydrolase_3"/>
    <property type="match status" value="1"/>
</dbReference>
<evidence type="ECO:0000313" key="2">
    <source>
        <dbReference type="Proteomes" id="UP000254082"/>
    </source>
</evidence>
<name>A0A380JDF8_STRDO</name>
<evidence type="ECO:0000313" key="1">
    <source>
        <dbReference type="EMBL" id="SUN35724.1"/>
    </source>
</evidence>
<dbReference type="GO" id="GO:0000287">
    <property type="term" value="F:magnesium ion binding"/>
    <property type="evidence" value="ECO:0007669"/>
    <property type="project" value="TreeGrafter"/>
</dbReference>
<dbReference type="EMBL" id="UHFA01000002">
    <property type="protein sequence ID" value="SUN35724.1"/>
    <property type="molecule type" value="Genomic_DNA"/>
</dbReference>
<dbReference type="InterPro" id="IPR006379">
    <property type="entry name" value="HAD-SF_hydro_IIB"/>
</dbReference>
<dbReference type="EC" id="3.1.3.-" evidence="1"/>
<dbReference type="NCBIfam" id="TIGR00099">
    <property type="entry name" value="Cof-subfamily"/>
    <property type="match status" value="1"/>
</dbReference>
<protein>
    <submittedName>
        <fullName evidence="1">HAD-superfamily hydrolase / phosphatase</fullName>
        <ecNumber evidence="1">3.1.3.-</ecNumber>
    </submittedName>
</protein>
<dbReference type="Proteomes" id="UP000254082">
    <property type="component" value="Unassembled WGS sequence"/>
</dbReference>
<accession>A0A380JDF8</accession>
<proteinExistence type="predicted"/>
<dbReference type="PANTHER" id="PTHR10000:SF8">
    <property type="entry name" value="HAD SUPERFAMILY HYDROLASE-LIKE, TYPE 3"/>
    <property type="match status" value="1"/>
</dbReference>
<dbReference type="PANTHER" id="PTHR10000">
    <property type="entry name" value="PHOSPHOSERINE PHOSPHATASE"/>
    <property type="match status" value="1"/>
</dbReference>
<reference evidence="1 2" key="1">
    <citation type="submission" date="2018-06" db="EMBL/GenBank/DDBJ databases">
        <authorList>
            <consortium name="Pathogen Informatics"/>
            <person name="Doyle S."/>
        </authorList>
    </citation>
    <scope>NUCLEOTIDE SEQUENCE [LARGE SCALE GENOMIC DNA]</scope>
    <source>
        <strain evidence="2">NCTC 11391</strain>
    </source>
</reference>
<dbReference type="SUPFAM" id="SSF56784">
    <property type="entry name" value="HAD-like"/>
    <property type="match status" value="1"/>
</dbReference>
<dbReference type="GO" id="GO:0016791">
    <property type="term" value="F:phosphatase activity"/>
    <property type="evidence" value="ECO:0007669"/>
    <property type="project" value="TreeGrafter"/>
</dbReference>
<sequence>MIKLIAVDMDGTLLNNQKQLPQENIEALQKASQAGCDVVLCTGRCQSGVEPYARELGLGQDNEFAILNNGCSTFTLKDWALVDYVTLSNQEVKELLDRVADYDDIYLTLTEQERFLVFANQVPEIVAYDASLIFTQAQTISWSDFQAGHGRIFQAMIMGDSAALDRFHDENFPYFDQHFSHVRSQHYIVEALPKGTTKASGLKALAQQLGIDRSEIMALGDAANDLEMLKFAGHSVAMANAAASVKAVCNYQTASNDQAGVAQAIYEYVLD</sequence>
<dbReference type="PROSITE" id="PS01228">
    <property type="entry name" value="COF_1"/>
    <property type="match status" value="1"/>
</dbReference>
<dbReference type="InterPro" id="IPR036412">
    <property type="entry name" value="HAD-like_sf"/>
</dbReference>